<comment type="caution">
    <text evidence="3">The sequence shown here is derived from an EMBL/GenBank/DDBJ whole genome shotgun (WGS) entry which is preliminary data.</text>
</comment>
<proteinExistence type="predicted"/>
<dbReference type="RefSeq" id="WP_310502085.1">
    <property type="nucleotide sequence ID" value="NZ_JAVDSB010000018.1"/>
</dbReference>
<keyword evidence="1" id="KW-1133">Transmembrane helix</keyword>
<keyword evidence="4" id="KW-1185">Reference proteome</keyword>
<feature type="transmembrane region" description="Helical" evidence="1">
    <location>
        <begin position="47"/>
        <end position="64"/>
    </location>
</feature>
<evidence type="ECO:0000313" key="4">
    <source>
        <dbReference type="Proteomes" id="UP001267290"/>
    </source>
</evidence>
<keyword evidence="1" id="KW-0812">Transmembrane</keyword>
<accession>A0ABU1P516</accession>
<feature type="transmembrane region" description="Helical" evidence="1">
    <location>
        <begin position="15"/>
        <end position="35"/>
    </location>
</feature>
<dbReference type="Gene3D" id="3.30.65.10">
    <property type="entry name" value="Bacterial Topoisomerase I, domain 1"/>
    <property type="match status" value="1"/>
</dbReference>
<evidence type="ECO:0000313" key="3">
    <source>
        <dbReference type="EMBL" id="MDR6554669.1"/>
    </source>
</evidence>
<reference evidence="3 4" key="1">
    <citation type="submission" date="2023-07" db="EMBL/GenBank/DDBJ databases">
        <title>Sorghum-associated microbial communities from plants grown in Nebraska, USA.</title>
        <authorList>
            <person name="Schachtman D."/>
        </authorList>
    </citation>
    <scope>NUCLEOTIDE SEQUENCE [LARGE SCALE GENOMIC DNA]</scope>
    <source>
        <strain evidence="3 4">CC258</strain>
    </source>
</reference>
<protein>
    <recommendedName>
        <fullName evidence="2">DNA topoisomerase type IA zn finger domain-containing protein</fullName>
    </recommendedName>
</protein>
<dbReference type="Proteomes" id="UP001267290">
    <property type="component" value="Unassembled WGS sequence"/>
</dbReference>
<sequence>MNSELSQLATQSFVAPFYFIAMCIALFTFIGALLYYRFLSKWLPEKLATLVWFIGAVFILFTSSERFDDIKGFVKNWTITGMGIGVLISVVALGVIGVLLVSKKKGSVRKRKVKTSSFKVQGPRMVQNRSDQEILNSSLDILSGAEMNKKIKVQPVKDIVRKEVLLSQAQVAAAKETTCTCGAPMVTRKGREGKAFLGCSTFPKCRQTRSV</sequence>
<organism evidence="3 4">
    <name type="scientific">Paenibacillus qinlingensis</name>
    <dbReference type="NCBI Taxonomy" id="1837343"/>
    <lineage>
        <taxon>Bacteria</taxon>
        <taxon>Bacillati</taxon>
        <taxon>Bacillota</taxon>
        <taxon>Bacilli</taxon>
        <taxon>Bacillales</taxon>
        <taxon>Paenibacillaceae</taxon>
        <taxon>Paenibacillus</taxon>
    </lineage>
</organism>
<dbReference type="InterPro" id="IPR013498">
    <property type="entry name" value="Topo_IA_Znf"/>
</dbReference>
<gene>
    <name evidence="3" type="ORF">J2736_005899</name>
</gene>
<feature type="domain" description="DNA topoisomerase type IA zn finger" evidence="2">
    <location>
        <begin position="180"/>
        <end position="210"/>
    </location>
</feature>
<keyword evidence="1" id="KW-0472">Membrane</keyword>
<evidence type="ECO:0000256" key="1">
    <source>
        <dbReference type="SAM" id="Phobius"/>
    </source>
</evidence>
<name>A0ABU1P516_9BACL</name>
<dbReference type="SUPFAM" id="SSF57783">
    <property type="entry name" value="Zinc beta-ribbon"/>
    <property type="match status" value="1"/>
</dbReference>
<feature type="transmembrane region" description="Helical" evidence="1">
    <location>
        <begin position="76"/>
        <end position="101"/>
    </location>
</feature>
<evidence type="ECO:0000259" key="2">
    <source>
        <dbReference type="Pfam" id="PF01396"/>
    </source>
</evidence>
<dbReference type="EMBL" id="JAVDSB010000018">
    <property type="protein sequence ID" value="MDR6554669.1"/>
    <property type="molecule type" value="Genomic_DNA"/>
</dbReference>
<dbReference type="Pfam" id="PF01396">
    <property type="entry name" value="Zn_ribbon_Top1"/>
    <property type="match status" value="1"/>
</dbReference>